<evidence type="ECO:0000259" key="6">
    <source>
        <dbReference type="PROSITE" id="PS51123"/>
    </source>
</evidence>
<dbReference type="Gene3D" id="3.40.1520.20">
    <property type="match status" value="1"/>
</dbReference>
<dbReference type="InterPro" id="IPR006664">
    <property type="entry name" value="OMP_bac"/>
</dbReference>
<dbReference type="InterPro" id="IPR050330">
    <property type="entry name" value="Bact_OuterMem_StrucFunc"/>
</dbReference>
<dbReference type="EMBL" id="FYDG01000007">
    <property type="protein sequence ID" value="SNB76195.1"/>
    <property type="molecule type" value="Genomic_DNA"/>
</dbReference>
<dbReference type="PRINTS" id="PR01021">
    <property type="entry name" value="OMPADOMAIN"/>
</dbReference>
<evidence type="ECO:0000256" key="4">
    <source>
        <dbReference type="PROSITE-ProRule" id="PRU00473"/>
    </source>
</evidence>
<protein>
    <submittedName>
        <fullName evidence="7">Outer membrane protein OmpA</fullName>
    </submittedName>
</protein>
<dbReference type="PANTHER" id="PTHR30329:SF21">
    <property type="entry name" value="LIPOPROTEIN YIAD-RELATED"/>
    <property type="match status" value="1"/>
</dbReference>
<keyword evidence="8" id="KW-1185">Reference proteome</keyword>
<dbReference type="InterPro" id="IPR006665">
    <property type="entry name" value="OmpA-like"/>
</dbReference>
<dbReference type="RefSeq" id="WP_104469667.1">
    <property type="nucleotide sequence ID" value="NZ_FYDG01000007.1"/>
</dbReference>
<feature type="compositionally biased region" description="Low complexity" evidence="5">
    <location>
        <begin position="106"/>
        <end position="120"/>
    </location>
</feature>
<dbReference type="PANTHER" id="PTHR30329">
    <property type="entry name" value="STATOR ELEMENT OF FLAGELLAR MOTOR COMPLEX"/>
    <property type="match status" value="1"/>
</dbReference>
<feature type="region of interest" description="Disordered" evidence="5">
    <location>
        <begin position="92"/>
        <end position="122"/>
    </location>
</feature>
<dbReference type="Pfam" id="PF00691">
    <property type="entry name" value="OmpA"/>
    <property type="match status" value="1"/>
</dbReference>
<organism evidence="7 8">
    <name type="scientific">Rhodoblastus acidophilus</name>
    <name type="common">Rhodopseudomonas acidophila</name>
    <dbReference type="NCBI Taxonomy" id="1074"/>
    <lineage>
        <taxon>Bacteria</taxon>
        <taxon>Pseudomonadati</taxon>
        <taxon>Pseudomonadota</taxon>
        <taxon>Alphaproteobacteria</taxon>
        <taxon>Hyphomicrobiales</taxon>
        <taxon>Rhodoblastaceae</taxon>
        <taxon>Rhodoblastus</taxon>
    </lineage>
</organism>
<proteinExistence type="predicted"/>
<feature type="compositionally biased region" description="Basic and acidic residues" evidence="5">
    <location>
        <begin position="248"/>
        <end position="265"/>
    </location>
</feature>
<evidence type="ECO:0000256" key="1">
    <source>
        <dbReference type="ARBA" id="ARBA00004442"/>
    </source>
</evidence>
<feature type="region of interest" description="Disordered" evidence="5">
    <location>
        <begin position="240"/>
        <end position="282"/>
    </location>
</feature>
<keyword evidence="3" id="KW-0998">Cell outer membrane</keyword>
<dbReference type="InterPro" id="IPR036737">
    <property type="entry name" value="OmpA-like_sf"/>
</dbReference>
<dbReference type="GO" id="GO:0009279">
    <property type="term" value="C:cell outer membrane"/>
    <property type="evidence" value="ECO:0007669"/>
    <property type="project" value="UniProtKB-SubCell"/>
</dbReference>
<gene>
    <name evidence="7" type="ORF">SAMN06265338_107118</name>
</gene>
<dbReference type="PROSITE" id="PS51123">
    <property type="entry name" value="OMPA_2"/>
    <property type="match status" value="1"/>
</dbReference>
<reference evidence="8" key="1">
    <citation type="submission" date="2017-06" db="EMBL/GenBank/DDBJ databases">
        <authorList>
            <person name="Varghese N."/>
            <person name="Submissions S."/>
        </authorList>
    </citation>
    <scope>NUCLEOTIDE SEQUENCE [LARGE SCALE GENOMIC DNA]</scope>
    <source>
        <strain evidence="8">DSM 137</strain>
    </source>
</reference>
<feature type="domain" description="OmpA-like" evidence="6">
    <location>
        <begin position="288"/>
        <end position="402"/>
    </location>
</feature>
<accession>A0A212RTZ0</accession>
<evidence type="ECO:0000313" key="7">
    <source>
        <dbReference type="EMBL" id="SNB76195.1"/>
    </source>
</evidence>
<dbReference type="OrthoDB" id="5525824at2"/>
<dbReference type="CDD" id="cd07185">
    <property type="entry name" value="OmpA_C-like"/>
    <property type="match status" value="1"/>
</dbReference>
<name>A0A212RTZ0_RHOAC</name>
<dbReference type="Gene3D" id="3.30.1330.60">
    <property type="entry name" value="OmpA-like domain"/>
    <property type="match status" value="1"/>
</dbReference>
<dbReference type="Proteomes" id="UP000198418">
    <property type="component" value="Unassembled WGS sequence"/>
</dbReference>
<evidence type="ECO:0000256" key="2">
    <source>
        <dbReference type="ARBA" id="ARBA00023136"/>
    </source>
</evidence>
<evidence type="ECO:0000256" key="5">
    <source>
        <dbReference type="SAM" id="MobiDB-lite"/>
    </source>
</evidence>
<sequence length="402" mass="41675">MAGQWRYGLLPLAVLWLAANGLETGRIEADLADRARRALEARGFKEAAPQVEGRDVRLTGAILGDDSGGAALAAAAAPGVRKVVVASSVAPRVPAPEPKPEEPTNPVAAPVQPEAPAQAATRGKAGVEAARVAPYLFQAEIAAGKLTLTGFYPDAESHARIALAASGPGRDLVDRMQAGVGAPKDFVEAAVAGLGQLVRLREGALQLRDRAARLSGEAASAELADDIRATFVAALPGGFSARPQLTGPDREPSTKEKAGGPRVDKLVAAPPADQPAESGPVDASRCQARMAALVAEHPIVFRVGSSRLAPESAATLEAVAAEAKYCPGVAFQVGGHTDDIGYVSENVALSRRRAEAVLVYLVSAGVAPQRLTAVGYGESRPLVPNDNDDNRAKNRRIEFTVK</sequence>
<evidence type="ECO:0000313" key="8">
    <source>
        <dbReference type="Proteomes" id="UP000198418"/>
    </source>
</evidence>
<dbReference type="SUPFAM" id="SSF103088">
    <property type="entry name" value="OmpA-like"/>
    <property type="match status" value="1"/>
</dbReference>
<evidence type="ECO:0000256" key="3">
    <source>
        <dbReference type="ARBA" id="ARBA00023237"/>
    </source>
</evidence>
<keyword evidence="2 4" id="KW-0472">Membrane</keyword>
<comment type="subcellular location">
    <subcellularLocation>
        <location evidence="1">Cell outer membrane</location>
    </subcellularLocation>
</comment>
<dbReference type="AlphaFoldDB" id="A0A212RTZ0"/>